<proteinExistence type="predicted"/>
<name>A0A4C1X6V8_EUMVA</name>
<accession>A0A4C1X6V8</accession>
<evidence type="ECO:0000256" key="1">
    <source>
        <dbReference type="SAM" id="MobiDB-lite"/>
    </source>
</evidence>
<evidence type="ECO:0000313" key="3">
    <source>
        <dbReference type="Proteomes" id="UP000299102"/>
    </source>
</evidence>
<sequence>MYTVVNSTIRPRRKESHSRLRMATRRHIVLVMSHDLFLISRDQREYASLAPPRRRTPPASQSPLRNRSKQEL</sequence>
<feature type="region of interest" description="Disordered" evidence="1">
    <location>
        <begin position="46"/>
        <end position="72"/>
    </location>
</feature>
<evidence type="ECO:0000313" key="2">
    <source>
        <dbReference type="EMBL" id="GBP58622.1"/>
    </source>
</evidence>
<feature type="compositionally biased region" description="Basic residues" evidence="1">
    <location>
        <begin position="10"/>
        <end position="20"/>
    </location>
</feature>
<gene>
    <name evidence="2" type="ORF">EVAR_38861_1</name>
</gene>
<dbReference type="AlphaFoldDB" id="A0A4C1X6V8"/>
<comment type="caution">
    <text evidence="2">The sequence shown here is derived from an EMBL/GenBank/DDBJ whole genome shotgun (WGS) entry which is preliminary data.</text>
</comment>
<organism evidence="2 3">
    <name type="scientific">Eumeta variegata</name>
    <name type="common">Bagworm moth</name>
    <name type="synonym">Eumeta japonica</name>
    <dbReference type="NCBI Taxonomy" id="151549"/>
    <lineage>
        <taxon>Eukaryota</taxon>
        <taxon>Metazoa</taxon>
        <taxon>Ecdysozoa</taxon>
        <taxon>Arthropoda</taxon>
        <taxon>Hexapoda</taxon>
        <taxon>Insecta</taxon>
        <taxon>Pterygota</taxon>
        <taxon>Neoptera</taxon>
        <taxon>Endopterygota</taxon>
        <taxon>Lepidoptera</taxon>
        <taxon>Glossata</taxon>
        <taxon>Ditrysia</taxon>
        <taxon>Tineoidea</taxon>
        <taxon>Psychidae</taxon>
        <taxon>Oiketicinae</taxon>
        <taxon>Eumeta</taxon>
    </lineage>
</organism>
<dbReference type="EMBL" id="BGZK01000740">
    <property type="protein sequence ID" value="GBP58622.1"/>
    <property type="molecule type" value="Genomic_DNA"/>
</dbReference>
<dbReference type="Proteomes" id="UP000299102">
    <property type="component" value="Unassembled WGS sequence"/>
</dbReference>
<keyword evidence="3" id="KW-1185">Reference proteome</keyword>
<reference evidence="2 3" key="1">
    <citation type="journal article" date="2019" name="Commun. Biol.">
        <title>The bagworm genome reveals a unique fibroin gene that provides high tensile strength.</title>
        <authorList>
            <person name="Kono N."/>
            <person name="Nakamura H."/>
            <person name="Ohtoshi R."/>
            <person name="Tomita M."/>
            <person name="Numata K."/>
            <person name="Arakawa K."/>
        </authorList>
    </citation>
    <scope>NUCLEOTIDE SEQUENCE [LARGE SCALE GENOMIC DNA]</scope>
</reference>
<protein>
    <submittedName>
        <fullName evidence="2">Uncharacterized protein</fullName>
    </submittedName>
</protein>
<feature type="region of interest" description="Disordered" evidence="1">
    <location>
        <begin position="1"/>
        <end position="20"/>
    </location>
</feature>